<accession>A0A0V0QHL5</accession>
<dbReference type="GO" id="GO:0005524">
    <property type="term" value="F:ATP binding"/>
    <property type="evidence" value="ECO:0007669"/>
    <property type="project" value="UniProtKB-UniRule"/>
</dbReference>
<proteinExistence type="predicted"/>
<keyword evidence="1" id="KW-0067">ATP-binding</keyword>
<evidence type="ECO:0000313" key="3">
    <source>
        <dbReference type="EMBL" id="KRX01737.1"/>
    </source>
</evidence>
<dbReference type="SMART" id="SM00220">
    <property type="entry name" value="S_TKc"/>
    <property type="match status" value="1"/>
</dbReference>
<evidence type="ECO:0000259" key="2">
    <source>
        <dbReference type="PROSITE" id="PS50011"/>
    </source>
</evidence>
<dbReference type="SUPFAM" id="SSF56112">
    <property type="entry name" value="Protein kinase-like (PK-like)"/>
    <property type="match status" value="1"/>
</dbReference>
<reference evidence="3 4" key="1">
    <citation type="journal article" date="2015" name="Sci. Rep.">
        <title>Genome of the facultative scuticociliatosis pathogen Pseudocohnilembus persalinus provides insight into its virulence through horizontal gene transfer.</title>
        <authorList>
            <person name="Xiong J."/>
            <person name="Wang G."/>
            <person name="Cheng J."/>
            <person name="Tian M."/>
            <person name="Pan X."/>
            <person name="Warren A."/>
            <person name="Jiang C."/>
            <person name="Yuan D."/>
            <person name="Miao W."/>
        </authorList>
    </citation>
    <scope>NUCLEOTIDE SEQUENCE [LARGE SCALE GENOMIC DNA]</scope>
    <source>
        <strain evidence="3">36N120E</strain>
    </source>
</reference>
<dbReference type="Gene3D" id="1.10.510.10">
    <property type="entry name" value="Transferase(Phosphotransferase) domain 1"/>
    <property type="match status" value="1"/>
</dbReference>
<feature type="binding site" evidence="1">
    <location>
        <position position="87"/>
    </location>
    <ligand>
        <name>ATP</name>
        <dbReference type="ChEBI" id="CHEBI:30616"/>
    </ligand>
</feature>
<keyword evidence="4" id="KW-1185">Reference proteome</keyword>
<dbReference type="OMA" id="INECCKL"/>
<name>A0A0V0QHL5_PSEPJ</name>
<dbReference type="InterPro" id="IPR017441">
    <property type="entry name" value="Protein_kinase_ATP_BS"/>
</dbReference>
<dbReference type="AlphaFoldDB" id="A0A0V0QHL5"/>
<dbReference type="PANTHER" id="PTHR24348">
    <property type="entry name" value="SERINE/THREONINE-PROTEIN KINASE UNC-51-RELATED"/>
    <property type="match status" value="1"/>
</dbReference>
<evidence type="ECO:0000256" key="1">
    <source>
        <dbReference type="PROSITE-ProRule" id="PRU10141"/>
    </source>
</evidence>
<dbReference type="GO" id="GO:0010506">
    <property type="term" value="P:regulation of autophagy"/>
    <property type="evidence" value="ECO:0007669"/>
    <property type="project" value="InterPro"/>
</dbReference>
<dbReference type="GO" id="GO:0005737">
    <property type="term" value="C:cytoplasm"/>
    <property type="evidence" value="ECO:0007669"/>
    <property type="project" value="TreeGrafter"/>
</dbReference>
<dbReference type="Proteomes" id="UP000054937">
    <property type="component" value="Unassembled WGS sequence"/>
</dbReference>
<dbReference type="InterPro" id="IPR000719">
    <property type="entry name" value="Prot_kinase_dom"/>
</dbReference>
<dbReference type="Gene3D" id="3.30.200.20">
    <property type="entry name" value="Phosphorylase Kinase, domain 1"/>
    <property type="match status" value="1"/>
</dbReference>
<dbReference type="PROSITE" id="PS00107">
    <property type="entry name" value="PROTEIN_KINASE_ATP"/>
    <property type="match status" value="1"/>
</dbReference>
<comment type="caution">
    <text evidence="3">The sequence shown here is derived from an EMBL/GenBank/DDBJ whole genome shotgun (WGS) entry which is preliminary data.</text>
</comment>
<dbReference type="PROSITE" id="PS50011">
    <property type="entry name" value="PROTEIN_KINASE_DOM"/>
    <property type="match status" value="1"/>
</dbReference>
<dbReference type="OrthoDB" id="68483at2759"/>
<dbReference type="InterPro" id="IPR045269">
    <property type="entry name" value="Atg1-like"/>
</dbReference>
<gene>
    <name evidence="3" type="ORF">PPERSA_01607</name>
</gene>
<protein>
    <submittedName>
        <fullName evidence="3">Protein kinase-like domain</fullName>
    </submittedName>
</protein>
<keyword evidence="3" id="KW-0808">Transferase</keyword>
<keyword evidence="1" id="KW-0547">Nucleotide-binding</keyword>
<dbReference type="Pfam" id="PF00069">
    <property type="entry name" value="Pkinase"/>
    <property type="match status" value="1"/>
</dbReference>
<evidence type="ECO:0000313" key="4">
    <source>
        <dbReference type="Proteomes" id="UP000054937"/>
    </source>
</evidence>
<sequence>METQNPSKNQSEEQKIQIQNDNYDKNYQYQALITEEAEYYQVGDKNCINEFELTKEIGQGSFGKIFLSKRHFYDENNVQQQELYAIKQFHRGTLDGYRLCRTDKDKNQKIITWLDLFYEEIQMYQYLDHPNICKLFEVIDSENIEYAYFVLEYCDLGQIQIWDIKSQRYKRNQNVFQYLQNKYEIKEENEQKLVEKICKIIFFQIFKGVQYLHNQRNIANRDIKPDNILCQKQNSDNLQFEDIKLADFSTAVQLEKQNEIVNDCQGTAGIRPPEMQFSTQGYLAKPTDIWSLGICLFIYITEQNAFEGESELELDINAKNQELKFNEKQFSEELIDLIQLMCKKDNKERINIDQALKHSWFQDDVFKEIQK</sequence>
<keyword evidence="3" id="KW-0418">Kinase</keyword>
<dbReference type="GO" id="GO:0004674">
    <property type="term" value="F:protein serine/threonine kinase activity"/>
    <property type="evidence" value="ECO:0007669"/>
    <property type="project" value="InterPro"/>
</dbReference>
<dbReference type="InParanoid" id="A0A0V0QHL5"/>
<dbReference type="EMBL" id="LDAU01000166">
    <property type="protein sequence ID" value="KRX01737.1"/>
    <property type="molecule type" value="Genomic_DNA"/>
</dbReference>
<dbReference type="InterPro" id="IPR011009">
    <property type="entry name" value="Kinase-like_dom_sf"/>
</dbReference>
<organism evidence="3 4">
    <name type="scientific">Pseudocohnilembus persalinus</name>
    <name type="common">Ciliate</name>
    <dbReference type="NCBI Taxonomy" id="266149"/>
    <lineage>
        <taxon>Eukaryota</taxon>
        <taxon>Sar</taxon>
        <taxon>Alveolata</taxon>
        <taxon>Ciliophora</taxon>
        <taxon>Intramacronucleata</taxon>
        <taxon>Oligohymenophorea</taxon>
        <taxon>Scuticociliatia</taxon>
        <taxon>Philasterida</taxon>
        <taxon>Pseudocohnilembidae</taxon>
        <taxon>Pseudocohnilembus</taxon>
    </lineage>
</organism>
<feature type="domain" description="Protein kinase" evidence="2">
    <location>
        <begin position="51"/>
        <end position="361"/>
    </location>
</feature>